<evidence type="ECO:0000313" key="10">
    <source>
        <dbReference type="Proteomes" id="UP000830375"/>
    </source>
</evidence>
<evidence type="ECO:0000256" key="5">
    <source>
        <dbReference type="RuleBase" id="RU367049"/>
    </source>
</evidence>
<dbReference type="InterPro" id="IPR006636">
    <property type="entry name" value="STI1_HS-bd"/>
</dbReference>
<dbReference type="PROSITE" id="PS50053">
    <property type="entry name" value="UBIQUITIN_2"/>
    <property type="match status" value="1"/>
</dbReference>
<evidence type="ECO:0000256" key="1">
    <source>
        <dbReference type="ARBA" id="ARBA00022737"/>
    </source>
</evidence>
<dbReference type="SUPFAM" id="SSF101238">
    <property type="entry name" value="XPC-binding domain"/>
    <property type="match status" value="1"/>
</dbReference>
<dbReference type="CDD" id="cd14427">
    <property type="entry name" value="UBA2_HR23A"/>
    <property type="match status" value="1"/>
</dbReference>
<evidence type="ECO:0000256" key="6">
    <source>
        <dbReference type="SAM" id="MobiDB-lite"/>
    </source>
</evidence>
<comment type="function">
    <text evidence="5">Multiubiquitin chain receptor involved in modulation of proteasomal degradation. Involved in nucleotide excision repair.</text>
</comment>
<dbReference type="Proteomes" id="UP000830375">
    <property type="component" value="Unassembled WGS sequence"/>
</dbReference>
<feature type="domain" description="UBA" evidence="7">
    <location>
        <begin position="157"/>
        <end position="197"/>
    </location>
</feature>
<dbReference type="Gene3D" id="3.10.20.90">
    <property type="entry name" value="Phosphatidylinositol 3-kinase Catalytic Subunit, Chain A, domain 1"/>
    <property type="match status" value="1"/>
</dbReference>
<sequence length="346" mass="37326">MQITLKTLQQQTIQIDIDDDQTVKALKEKIEAEKGPESFPVAGQKLIYAGKILQDDTPIKEYKIDEKNFVVVMVSKTKAPGAPALPSEPPKSAPAPSSSSSSPPPPPPVPAPAAMPIPRDEGSDDPPATVSPVQSPDGGSGLGADGEDASSTLVTGQEYDAMLTNIMSMGYERDKVVAALKASYNNPHRAVEYLLNTSELTERLMLLGENPLEFLRSQPQFQSMRQVIQQNPSLLPALLQQLGQENPELLQQISQHQELFIQMLNAPVGEGEGEGGEGGEFADLGAIGDEAAPGSYIQVTQQEKEAIERLKALGFSEALVVQAYFACEKNENLAANFLLNQNFEDE</sequence>
<feature type="region of interest" description="Disordered" evidence="6">
    <location>
        <begin position="79"/>
        <end position="150"/>
    </location>
</feature>
<keyword evidence="1" id="KW-0677">Repeat</keyword>
<dbReference type="Pfam" id="PF00627">
    <property type="entry name" value="UBA"/>
    <property type="match status" value="2"/>
</dbReference>
<keyword evidence="10" id="KW-1185">Reference proteome</keyword>
<dbReference type="EMBL" id="JACTAM010000001">
    <property type="protein sequence ID" value="KAI2668157.1"/>
    <property type="molecule type" value="Genomic_DNA"/>
</dbReference>
<evidence type="ECO:0000313" key="9">
    <source>
        <dbReference type="EMBL" id="KAI2668157.1"/>
    </source>
</evidence>
<dbReference type="Gene3D" id="1.10.8.10">
    <property type="entry name" value="DNA helicase RuvA subunit, C-terminal domain"/>
    <property type="match status" value="2"/>
</dbReference>
<dbReference type="InterPro" id="IPR015360">
    <property type="entry name" value="XPC-bd"/>
</dbReference>
<dbReference type="SMART" id="SM00165">
    <property type="entry name" value="UBA"/>
    <property type="match status" value="2"/>
</dbReference>
<dbReference type="InterPro" id="IPR015940">
    <property type="entry name" value="UBA"/>
</dbReference>
<proteinExistence type="inferred from homology"/>
<dbReference type="SMART" id="SM00727">
    <property type="entry name" value="STI1"/>
    <property type="match status" value="1"/>
</dbReference>
<keyword evidence="2 5" id="KW-0227">DNA damage</keyword>
<gene>
    <name evidence="9" type="ORF">H4Q32_004815</name>
</gene>
<dbReference type="PROSITE" id="PS50030">
    <property type="entry name" value="UBA"/>
    <property type="match status" value="2"/>
</dbReference>
<dbReference type="Pfam" id="PF00240">
    <property type="entry name" value="ubiquitin"/>
    <property type="match status" value="1"/>
</dbReference>
<dbReference type="InterPro" id="IPR029071">
    <property type="entry name" value="Ubiquitin-like_domsf"/>
</dbReference>
<dbReference type="CDD" id="cd17126">
    <property type="entry name" value="Ubl_HR23A"/>
    <property type="match status" value="1"/>
</dbReference>
<protein>
    <recommendedName>
        <fullName evidence="5">UV excision repair protein RAD23</fullName>
    </recommendedName>
</protein>
<feature type="compositionally biased region" description="Pro residues" evidence="6">
    <location>
        <begin position="102"/>
        <end position="115"/>
    </location>
</feature>
<evidence type="ECO:0000256" key="3">
    <source>
        <dbReference type="ARBA" id="ARBA00023204"/>
    </source>
</evidence>
<comment type="caution">
    <text evidence="9">The sequence shown here is derived from an EMBL/GenBank/DDBJ whole genome shotgun (WGS) entry which is preliminary data.</text>
</comment>
<dbReference type="SUPFAM" id="SSF46934">
    <property type="entry name" value="UBA-like"/>
    <property type="match status" value="2"/>
</dbReference>
<accession>A0ABQ8N0I8</accession>
<dbReference type="SMART" id="SM00213">
    <property type="entry name" value="UBQ"/>
    <property type="match status" value="1"/>
</dbReference>
<feature type="domain" description="UBA" evidence="7">
    <location>
        <begin position="301"/>
        <end position="341"/>
    </location>
</feature>
<organism evidence="9 10">
    <name type="scientific">Labeo rohita</name>
    <name type="common">Indian major carp</name>
    <name type="synonym">Cyprinus rohita</name>
    <dbReference type="NCBI Taxonomy" id="84645"/>
    <lineage>
        <taxon>Eukaryota</taxon>
        <taxon>Metazoa</taxon>
        <taxon>Chordata</taxon>
        <taxon>Craniata</taxon>
        <taxon>Vertebrata</taxon>
        <taxon>Euteleostomi</taxon>
        <taxon>Actinopterygii</taxon>
        <taxon>Neopterygii</taxon>
        <taxon>Teleostei</taxon>
        <taxon>Ostariophysi</taxon>
        <taxon>Cypriniformes</taxon>
        <taxon>Cyprinidae</taxon>
        <taxon>Labeoninae</taxon>
        <taxon>Labeonini</taxon>
        <taxon>Labeo</taxon>
    </lineage>
</organism>
<comment type="similarity">
    <text evidence="5">Belongs to the RAD23 family.</text>
</comment>
<dbReference type="PANTHER" id="PTHR10621:SF29">
    <property type="entry name" value="UV EXCISION REPAIR PROTEIN RAD23 HOMOLOG A"/>
    <property type="match status" value="1"/>
</dbReference>
<dbReference type="InterPro" id="IPR004806">
    <property type="entry name" value="Rad23"/>
</dbReference>
<reference evidence="9 10" key="1">
    <citation type="submission" date="2022-01" db="EMBL/GenBank/DDBJ databases">
        <title>A high-quality chromosome-level genome assembly of rohu carp, Labeo rohita.</title>
        <authorList>
            <person name="Arick M.A. II"/>
            <person name="Hsu C.-Y."/>
            <person name="Magbanua Z."/>
            <person name="Pechanova O."/>
            <person name="Grover C."/>
            <person name="Miller E."/>
            <person name="Thrash A."/>
            <person name="Ezzel L."/>
            <person name="Alam S."/>
            <person name="Benzie J."/>
            <person name="Hamilton M."/>
            <person name="Karsi A."/>
            <person name="Lawrence M.L."/>
            <person name="Peterson D.G."/>
        </authorList>
    </citation>
    <scope>NUCLEOTIDE SEQUENCE [LARGE SCALE GENOMIC DNA]</scope>
    <source>
        <strain evidence="10">BAU-BD-2019</strain>
        <tissue evidence="9">Blood</tissue>
    </source>
</reference>
<dbReference type="NCBIfam" id="TIGR00601">
    <property type="entry name" value="rad23"/>
    <property type="match status" value="1"/>
</dbReference>
<dbReference type="InterPro" id="IPR009060">
    <property type="entry name" value="UBA-like_sf"/>
</dbReference>
<evidence type="ECO:0000256" key="4">
    <source>
        <dbReference type="ARBA" id="ARBA00023242"/>
    </source>
</evidence>
<dbReference type="InterPro" id="IPR036353">
    <property type="entry name" value="XPC-bd_sf"/>
</dbReference>
<dbReference type="Pfam" id="PF09280">
    <property type="entry name" value="XPC-binding"/>
    <property type="match status" value="1"/>
</dbReference>
<feature type="domain" description="Ubiquitin-like" evidence="8">
    <location>
        <begin position="1"/>
        <end position="79"/>
    </location>
</feature>
<dbReference type="PRINTS" id="PR01839">
    <property type="entry name" value="RAD23PROTEIN"/>
</dbReference>
<evidence type="ECO:0000256" key="2">
    <source>
        <dbReference type="ARBA" id="ARBA00022763"/>
    </source>
</evidence>
<keyword evidence="4 5" id="KW-0539">Nucleus</keyword>
<keyword evidence="5" id="KW-0963">Cytoplasm</keyword>
<evidence type="ECO:0000259" key="7">
    <source>
        <dbReference type="PROSITE" id="PS50030"/>
    </source>
</evidence>
<dbReference type="SUPFAM" id="SSF54236">
    <property type="entry name" value="Ubiquitin-like"/>
    <property type="match status" value="1"/>
</dbReference>
<name>A0ABQ8N0I8_LABRO</name>
<dbReference type="InterPro" id="IPR000626">
    <property type="entry name" value="Ubiquitin-like_dom"/>
</dbReference>
<dbReference type="Gene3D" id="1.10.10.540">
    <property type="entry name" value="XPC-binding domain"/>
    <property type="match status" value="1"/>
</dbReference>
<keyword evidence="3 5" id="KW-0234">DNA repair</keyword>
<dbReference type="PANTHER" id="PTHR10621">
    <property type="entry name" value="UV EXCISION REPAIR PROTEIN RAD23"/>
    <property type="match status" value="1"/>
</dbReference>
<comment type="subcellular location">
    <subcellularLocation>
        <location evidence="5">Nucleus</location>
    </subcellularLocation>
    <subcellularLocation>
        <location evidence="5">Cytoplasm</location>
    </subcellularLocation>
</comment>
<evidence type="ECO:0000259" key="8">
    <source>
        <dbReference type="PROSITE" id="PS50053"/>
    </source>
</evidence>
<dbReference type="CDD" id="cd14425">
    <property type="entry name" value="UBA1_HR23A"/>
    <property type="match status" value="1"/>
</dbReference>